<name>A0A540WTA5_9BACT</name>
<dbReference type="AlphaFoldDB" id="A0A540WTA5"/>
<evidence type="ECO:0000313" key="3">
    <source>
        <dbReference type="Proteomes" id="UP000315369"/>
    </source>
</evidence>
<accession>A0A540WTA5</accession>
<feature type="signal peptide" evidence="1">
    <location>
        <begin position="1"/>
        <end position="21"/>
    </location>
</feature>
<evidence type="ECO:0000313" key="2">
    <source>
        <dbReference type="EMBL" id="TQF12252.1"/>
    </source>
</evidence>
<proteinExistence type="predicted"/>
<gene>
    <name evidence="2" type="ORF">FJV41_30040</name>
</gene>
<reference evidence="2 3" key="1">
    <citation type="submission" date="2019-06" db="EMBL/GenBank/DDBJ databases">
        <authorList>
            <person name="Livingstone P."/>
            <person name="Whitworth D."/>
        </authorList>
    </citation>
    <scope>NUCLEOTIDE SEQUENCE [LARGE SCALE GENOMIC DNA]</scope>
    <source>
        <strain evidence="2 3">AM401</strain>
    </source>
</reference>
<dbReference type="EMBL" id="VIFM01000147">
    <property type="protein sequence ID" value="TQF12252.1"/>
    <property type="molecule type" value="Genomic_DNA"/>
</dbReference>
<keyword evidence="1" id="KW-0732">Signal</keyword>
<protein>
    <submittedName>
        <fullName evidence="2">Uncharacterized protein</fullName>
    </submittedName>
</protein>
<organism evidence="2 3">
    <name type="scientific">Myxococcus llanfairpwllgwyngyllgogerychwyrndrobwllllantysiliogogogochensis</name>
    <dbReference type="NCBI Taxonomy" id="2590453"/>
    <lineage>
        <taxon>Bacteria</taxon>
        <taxon>Pseudomonadati</taxon>
        <taxon>Myxococcota</taxon>
        <taxon>Myxococcia</taxon>
        <taxon>Myxococcales</taxon>
        <taxon>Cystobacterineae</taxon>
        <taxon>Myxococcaceae</taxon>
        <taxon>Myxococcus</taxon>
    </lineage>
</organism>
<sequence length="190" mass="20389">MKKFAALVGLLGVLGVLPAHAAELKDVFGKEVPIGKGRPTVVLYANKGTRDELREHAYQFVYDVRAVKPIVVVRVDLRDVPGLFKGMAKGEIRKSHAESLGLMRDLFQRHGESPPPELDSSLFMVADNKGEPHQSVGLKKGFKTVYAQVLDPAGQELARGPFPQSAGTLGRAVAVSPTSPASARLAGVVR</sequence>
<dbReference type="OrthoDB" id="5510050at2"/>
<feature type="chain" id="PRO_5021988791" evidence="1">
    <location>
        <begin position="22"/>
        <end position="190"/>
    </location>
</feature>
<comment type="caution">
    <text evidence="2">The sequence shown here is derived from an EMBL/GenBank/DDBJ whole genome shotgun (WGS) entry which is preliminary data.</text>
</comment>
<dbReference type="RefSeq" id="WP_141646013.1">
    <property type="nucleotide sequence ID" value="NZ_VIFM01000147.1"/>
</dbReference>
<keyword evidence="3" id="KW-1185">Reference proteome</keyword>
<dbReference type="Proteomes" id="UP000315369">
    <property type="component" value="Unassembled WGS sequence"/>
</dbReference>
<evidence type="ECO:0000256" key="1">
    <source>
        <dbReference type="SAM" id="SignalP"/>
    </source>
</evidence>